<keyword evidence="1" id="KW-0472">Membrane</keyword>
<evidence type="ECO:0000313" key="3">
    <source>
        <dbReference type="Proteomes" id="UP000319732"/>
    </source>
</evidence>
<dbReference type="AlphaFoldDB" id="A0A545U6Y2"/>
<proteinExistence type="predicted"/>
<keyword evidence="1" id="KW-1133">Transmembrane helix</keyword>
<protein>
    <submittedName>
        <fullName evidence="2">Uncharacterized protein</fullName>
    </submittedName>
</protein>
<dbReference type="Proteomes" id="UP000319732">
    <property type="component" value="Unassembled WGS sequence"/>
</dbReference>
<feature type="transmembrane region" description="Helical" evidence="1">
    <location>
        <begin position="97"/>
        <end position="124"/>
    </location>
</feature>
<dbReference type="RefSeq" id="WP_142902751.1">
    <property type="nucleotide sequence ID" value="NZ_ML660088.1"/>
</dbReference>
<feature type="transmembrane region" description="Helical" evidence="1">
    <location>
        <begin position="136"/>
        <end position="154"/>
    </location>
</feature>
<sequence>MNWKSFLKSMATVAIGQHPVGAALLSIVNKYLPVTDALPATATGVDVESAIGGLTAGDRAKVYQQFAAVRIAESQNFTANVRAMAQVDMTGHSTRPLIALMMAWLVVVCALATVGGYVYAIVLADAVMAKSVADSWLFVGAVLATPTYLLRAYFGLRTTEKQSRYAASNGEFSMMQDQGLLSRWFGGKS</sequence>
<comment type="caution">
    <text evidence="2">The sequence shown here is derived from an EMBL/GenBank/DDBJ whole genome shotgun (WGS) entry which is preliminary data.</text>
</comment>
<name>A0A545U6Y2_9GAMM</name>
<dbReference type="OrthoDB" id="6400269at2"/>
<evidence type="ECO:0000313" key="2">
    <source>
        <dbReference type="EMBL" id="TQV85204.1"/>
    </source>
</evidence>
<accession>A0A545U6Y2</accession>
<evidence type="ECO:0000256" key="1">
    <source>
        <dbReference type="SAM" id="Phobius"/>
    </source>
</evidence>
<reference evidence="2 3" key="1">
    <citation type="submission" date="2019-06" db="EMBL/GenBank/DDBJ databases">
        <title>Whole genome sequence for Cellvibrionaceae sp. R142.</title>
        <authorList>
            <person name="Wang G."/>
        </authorList>
    </citation>
    <scope>NUCLEOTIDE SEQUENCE [LARGE SCALE GENOMIC DNA]</scope>
    <source>
        <strain evidence="2 3">R142</strain>
    </source>
</reference>
<organism evidence="2 3">
    <name type="scientific">Exilibacterium tricleocarpae</name>
    <dbReference type="NCBI Taxonomy" id="2591008"/>
    <lineage>
        <taxon>Bacteria</taxon>
        <taxon>Pseudomonadati</taxon>
        <taxon>Pseudomonadota</taxon>
        <taxon>Gammaproteobacteria</taxon>
        <taxon>Cellvibrionales</taxon>
        <taxon>Cellvibrionaceae</taxon>
        <taxon>Exilibacterium</taxon>
    </lineage>
</organism>
<keyword evidence="1" id="KW-0812">Transmembrane</keyword>
<gene>
    <name evidence="2" type="ORF">FKG94_03165</name>
</gene>
<keyword evidence="3" id="KW-1185">Reference proteome</keyword>
<dbReference type="EMBL" id="VHSG01000004">
    <property type="protein sequence ID" value="TQV85204.1"/>
    <property type="molecule type" value="Genomic_DNA"/>
</dbReference>